<feature type="compositionally biased region" description="Basic and acidic residues" evidence="1">
    <location>
        <begin position="903"/>
        <end position="924"/>
    </location>
</feature>
<organism evidence="2 3">
    <name type="scientific">Cryoendolithus antarcticus</name>
    <dbReference type="NCBI Taxonomy" id="1507870"/>
    <lineage>
        <taxon>Eukaryota</taxon>
        <taxon>Fungi</taxon>
        <taxon>Dikarya</taxon>
        <taxon>Ascomycota</taxon>
        <taxon>Pezizomycotina</taxon>
        <taxon>Dothideomycetes</taxon>
        <taxon>Dothideomycetidae</taxon>
        <taxon>Cladosporiales</taxon>
        <taxon>Cladosporiaceae</taxon>
        <taxon>Cryoendolithus</taxon>
    </lineage>
</organism>
<protein>
    <submittedName>
        <fullName evidence="2">Uncharacterized protein</fullName>
    </submittedName>
</protein>
<feature type="compositionally biased region" description="Polar residues" evidence="1">
    <location>
        <begin position="824"/>
        <end position="833"/>
    </location>
</feature>
<comment type="caution">
    <text evidence="2">The sequence shown here is derived from an EMBL/GenBank/DDBJ whole genome shotgun (WGS) entry which is preliminary data.</text>
</comment>
<proteinExistence type="predicted"/>
<evidence type="ECO:0000256" key="1">
    <source>
        <dbReference type="SAM" id="MobiDB-lite"/>
    </source>
</evidence>
<feature type="region of interest" description="Disordered" evidence="1">
    <location>
        <begin position="758"/>
        <end position="791"/>
    </location>
</feature>
<gene>
    <name evidence="2" type="ORF">B0A48_06938</name>
</gene>
<evidence type="ECO:0000313" key="2">
    <source>
        <dbReference type="EMBL" id="OQO08144.1"/>
    </source>
</evidence>
<name>A0A1V8TA50_9PEZI</name>
<keyword evidence="3" id="KW-1185">Reference proteome</keyword>
<feature type="compositionally biased region" description="Basic and acidic residues" evidence="1">
    <location>
        <begin position="803"/>
        <end position="812"/>
    </location>
</feature>
<dbReference type="STRING" id="1507870.A0A1V8TA50"/>
<feature type="region of interest" description="Disordered" evidence="1">
    <location>
        <begin position="1017"/>
        <end position="1042"/>
    </location>
</feature>
<feature type="region of interest" description="Disordered" evidence="1">
    <location>
        <begin position="803"/>
        <end position="840"/>
    </location>
</feature>
<dbReference type="EMBL" id="NAJO01000013">
    <property type="protein sequence ID" value="OQO08144.1"/>
    <property type="molecule type" value="Genomic_DNA"/>
</dbReference>
<feature type="compositionally biased region" description="Polar residues" evidence="1">
    <location>
        <begin position="758"/>
        <end position="789"/>
    </location>
</feature>
<dbReference type="OrthoDB" id="5428038at2759"/>
<feature type="region of interest" description="Disordered" evidence="1">
    <location>
        <begin position="900"/>
        <end position="927"/>
    </location>
</feature>
<reference evidence="3" key="1">
    <citation type="submission" date="2017-03" db="EMBL/GenBank/DDBJ databases">
        <title>Genomes of endolithic fungi from Antarctica.</title>
        <authorList>
            <person name="Coleine C."/>
            <person name="Masonjones S."/>
            <person name="Stajich J.E."/>
        </authorList>
    </citation>
    <scope>NUCLEOTIDE SEQUENCE [LARGE SCALE GENOMIC DNA]</scope>
    <source>
        <strain evidence="3">CCFEE 5527</strain>
    </source>
</reference>
<sequence>MGTLFGFGGVAQQPSWSWQAPTPPSSVVWRPPVPTKAPPWTFEAPVSLAPEHEPDLGDQQNEEFNAVEASQESFEGLLESCETSGQAQKNVGALIQFLNSSANEPDAMNTLRFVDWLVDCPSSDRTLATLATLLTEKLNLDTIERDEFVEILGLLPNLLNAKRANVDDGEVHSMYKHIWHELNSSWRQDALIVNGLLNTINASNDASLAMWNLRLEVLTASTGLLKIPDMTIHLESGVRAIVSAETIEAERVHLIDNFVTVLDQAGDHHELDASTLSMWTRRIVRSDTGDDDRKATCSAWLQILRTCKHTSSHDARWNSIYAELAPLLRPSDLADHFKDVRSIDFARLLLDSWLPHADLADFGRLAKDTVQDAGMFRVLRGPQSTLTAAALSLLLSTFDRLCKQELANRPETKLAHPLALLLSAFALHKIDYSAIAAEVMQTCKLMYAPAQLHNTFSAIFHCRELSISKDIALDLLLHFVKIHEPTRALTIFIVVPSISIADCPELPKALIAMGKTDVDLIAKFQHRQPEILALGKRSAAALTAPPTHTDAIRLLAHELSRSETLNARTALRRVWMCYRYLRDRGAQMSLLLSRALVHVGIVRFFREGRVVPQMRIDWVLKTVEEVEGKVMAAEVRALVYLIQRKTSLRSIDARKNQISERLPSKDIAATRWRLKVWAKDRPERVLNENDAIMSYTIPSGARVLDVPQFGTAVWSDQQPKDMSAIPQVGRPTATGATQSAGVAPTYTYNPRAAQRITTPTIVDRPSSQPEQLNSTSLSAPPHNHTSSYAPRTADKACEHCVEDGRVPRDHTPDLLLESPRSRQPAITPTSPFQNLDAERDAESFESALALDFLAESIDSLEANATPPKELFHPPVSASIGVRRLASFADTKLSPDLQTLLSRHNSEDKLQERQVDEKSRSELSSHKTPTIEVTYGEGVAVTPLDRLASESLFRVGAVLEADSRARLEDQPDEPARPVEVADVTHAAEQPEAAVASKDAEVSKRIAVRKYLASIERRQLTRKKPRGAITPYRRVSSLNGTREP</sequence>
<dbReference type="InParanoid" id="A0A1V8TA50"/>
<dbReference type="AlphaFoldDB" id="A0A1V8TA50"/>
<evidence type="ECO:0000313" key="3">
    <source>
        <dbReference type="Proteomes" id="UP000192596"/>
    </source>
</evidence>
<dbReference type="Proteomes" id="UP000192596">
    <property type="component" value="Unassembled WGS sequence"/>
</dbReference>
<accession>A0A1V8TA50</accession>